<keyword evidence="2" id="KW-1185">Reference proteome</keyword>
<name>G0ND19_CAEBE</name>
<evidence type="ECO:0000313" key="1">
    <source>
        <dbReference type="EMBL" id="EGT57793.1"/>
    </source>
</evidence>
<sequence length="189" mass="21939">MRFGLLAVPMELKMSFINDNVEEDVRSALQIDGYNVEKYIWRGSFGSINKVRLIDAPTTVQAVKEIRWRSENAIDRENEQNFAKRDDNNGFFLKTYDFRSVGGGFSIFTDFEEGEDLHNKMNFAISPARRHPSRYTVKLIDFGLGTPYKPDRYLQTTMEHSIALLQKHVRLSCQSKDHQQMFGPRDSSF</sequence>
<reference evidence="2" key="1">
    <citation type="submission" date="2011-07" db="EMBL/GenBank/DDBJ databases">
        <authorList>
            <consortium name="Caenorhabditis brenneri Sequencing and Analysis Consortium"/>
            <person name="Wilson R.K."/>
        </authorList>
    </citation>
    <scope>NUCLEOTIDE SEQUENCE [LARGE SCALE GENOMIC DNA]</scope>
    <source>
        <strain evidence="2">PB2801</strain>
    </source>
</reference>
<dbReference type="Proteomes" id="UP000008068">
    <property type="component" value="Unassembled WGS sequence"/>
</dbReference>
<accession>G0ND19</accession>
<dbReference type="AlphaFoldDB" id="G0ND19"/>
<evidence type="ECO:0000313" key="2">
    <source>
        <dbReference type="Proteomes" id="UP000008068"/>
    </source>
</evidence>
<proteinExistence type="predicted"/>
<dbReference type="HOGENOM" id="CLU_1435627_0_0_1"/>
<gene>
    <name evidence="1" type="ORF">CAEBREN_21564</name>
</gene>
<organism evidence="2">
    <name type="scientific">Caenorhabditis brenneri</name>
    <name type="common">Nematode worm</name>
    <dbReference type="NCBI Taxonomy" id="135651"/>
    <lineage>
        <taxon>Eukaryota</taxon>
        <taxon>Metazoa</taxon>
        <taxon>Ecdysozoa</taxon>
        <taxon>Nematoda</taxon>
        <taxon>Chromadorea</taxon>
        <taxon>Rhabditida</taxon>
        <taxon>Rhabditina</taxon>
        <taxon>Rhabditomorpha</taxon>
        <taxon>Rhabditoidea</taxon>
        <taxon>Rhabditidae</taxon>
        <taxon>Peloderinae</taxon>
        <taxon>Caenorhabditis</taxon>
    </lineage>
</organism>
<dbReference type="InParanoid" id="G0ND19"/>
<protein>
    <recommendedName>
        <fullName evidence="3">Protein kinase domain-containing protein</fullName>
    </recommendedName>
</protein>
<dbReference type="EMBL" id="GL379865">
    <property type="protein sequence ID" value="EGT57793.1"/>
    <property type="molecule type" value="Genomic_DNA"/>
</dbReference>
<dbReference type="SUPFAM" id="SSF56112">
    <property type="entry name" value="Protein kinase-like (PK-like)"/>
    <property type="match status" value="1"/>
</dbReference>
<evidence type="ECO:0008006" key="3">
    <source>
        <dbReference type="Google" id="ProtNLM"/>
    </source>
</evidence>
<dbReference type="InterPro" id="IPR011009">
    <property type="entry name" value="Kinase-like_dom_sf"/>
</dbReference>